<gene>
    <name evidence="3" type="ORF">LLUT_LOCUS5042</name>
</gene>
<keyword evidence="4" id="KW-1185">Reference proteome</keyword>
<evidence type="ECO:0008006" key="5">
    <source>
        <dbReference type="Google" id="ProtNLM"/>
    </source>
</evidence>
<keyword evidence="2" id="KW-0812">Transmembrane</keyword>
<dbReference type="PANTHER" id="PTHR21678">
    <property type="entry name" value="GROWTH INHIBITION AND DIFFERENTIATION RELATED PROTEIN 88"/>
    <property type="match status" value="1"/>
</dbReference>
<feature type="transmembrane region" description="Helical" evidence="2">
    <location>
        <begin position="88"/>
        <end position="107"/>
    </location>
</feature>
<keyword evidence="2" id="KW-1133">Transmembrane helix</keyword>
<dbReference type="Gene3D" id="3.30.70.330">
    <property type="match status" value="1"/>
</dbReference>
<name>A0AAV1W482_LUPLU</name>
<evidence type="ECO:0000313" key="3">
    <source>
        <dbReference type="EMBL" id="CAL0303982.1"/>
    </source>
</evidence>
<evidence type="ECO:0000256" key="2">
    <source>
        <dbReference type="SAM" id="Phobius"/>
    </source>
</evidence>
<protein>
    <recommendedName>
        <fullName evidence="5">Coiled-coil domain-containing protein R3HCC1L</fullName>
    </recommendedName>
</protein>
<accession>A0AAV1W482</accession>
<reference evidence="3 4" key="1">
    <citation type="submission" date="2024-03" db="EMBL/GenBank/DDBJ databases">
        <authorList>
            <person name="Martinez-Hernandez J."/>
        </authorList>
    </citation>
    <scope>NUCLEOTIDE SEQUENCE [LARGE SCALE GENOMIC DNA]</scope>
</reference>
<evidence type="ECO:0000256" key="1">
    <source>
        <dbReference type="SAM" id="MobiDB-lite"/>
    </source>
</evidence>
<sequence>MENAKEKAEENWSEAVEDLVAAGETESAISLLESVISNFETLKPSDSVSQLQLASALSDLATLYSSKGFSLKSDQLQSRASVIKQRTLSAYLSLFLPIYLLLIYQNLLGFDNISFISVFPVFSEARFVKESKEGGVASSSNDSNFNGALYHDSLPRNASSDDDWEAIADREPDELLSSVTSDCLSGVSNLKLENTKSQTPKRRGRGTFSYEKQKLYSDQVLDGSVIEVDGEETRCSSEDKKDIQDSKYGTGHVLVLADFPPSTKTIELEKIFEGFKDRGLVIRWVNDTVALAVFQTPSVALEARNCIRYPFNVRILDEEDALLSSIKTRDLEPPRQRPKTSAQAAQRLIAHGMGLKLSTTTTSSGSREYRKQEDARRERIVTRQKLRDEAWGDV</sequence>
<dbReference type="AlphaFoldDB" id="A0AAV1W482"/>
<organism evidence="3 4">
    <name type="scientific">Lupinus luteus</name>
    <name type="common">European yellow lupine</name>
    <dbReference type="NCBI Taxonomy" id="3873"/>
    <lineage>
        <taxon>Eukaryota</taxon>
        <taxon>Viridiplantae</taxon>
        <taxon>Streptophyta</taxon>
        <taxon>Embryophyta</taxon>
        <taxon>Tracheophyta</taxon>
        <taxon>Spermatophyta</taxon>
        <taxon>Magnoliopsida</taxon>
        <taxon>eudicotyledons</taxon>
        <taxon>Gunneridae</taxon>
        <taxon>Pentapetalae</taxon>
        <taxon>rosids</taxon>
        <taxon>fabids</taxon>
        <taxon>Fabales</taxon>
        <taxon>Fabaceae</taxon>
        <taxon>Papilionoideae</taxon>
        <taxon>50 kb inversion clade</taxon>
        <taxon>genistoids sensu lato</taxon>
        <taxon>core genistoids</taxon>
        <taxon>Genisteae</taxon>
        <taxon>Lupinus</taxon>
    </lineage>
</organism>
<dbReference type="EMBL" id="CAXHTB010000003">
    <property type="protein sequence ID" value="CAL0303982.1"/>
    <property type="molecule type" value="Genomic_DNA"/>
</dbReference>
<dbReference type="PANTHER" id="PTHR21678:SF0">
    <property type="entry name" value="C3H1-TYPE DOMAIN-CONTAINING PROTEIN"/>
    <property type="match status" value="1"/>
</dbReference>
<comment type="caution">
    <text evidence="3">The sequence shown here is derived from an EMBL/GenBank/DDBJ whole genome shotgun (WGS) entry which is preliminary data.</text>
</comment>
<dbReference type="InterPro" id="IPR039884">
    <property type="entry name" value="R3HC1/R3HCL"/>
</dbReference>
<feature type="region of interest" description="Disordered" evidence="1">
    <location>
        <begin position="354"/>
        <end position="378"/>
    </location>
</feature>
<dbReference type="Proteomes" id="UP001497480">
    <property type="component" value="Unassembled WGS sequence"/>
</dbReference>
<feature type="compositionally biased region" description="Basic and acidic residues" evidence="1">
    <location>
        <begin position="367"/>
        <end position="378"/>
    </location>
</feature>
<keyword evidence="2" id="KW-0472">Membrane</keyword>
<evidence type="ECO:0000313" key="4">
    <source>
        <dbReference type="Proteomes" id="UP001497480"/>
    </source>
</evidence>
<dbReference type="InterPro" id="IPR012677">
    <property type="entry name" value="Nucleotide-bd_a/b_plait_sf"/>
</dbReference>
<proteinExistence type="predicted"/>